<feature type="transmembrane region" description="Helical" evidence="11">
    <location>
        <begin position="33"/>
        <end position="55"/>
    </location>
</feature>
<dbReference type="EMBL" id="AYYC01000671">
    <property type="protein sequence ID" value="ETK04260.1"/>
    <property type="molecule type" value="Genomic_DNA"/>
</dbReference>
<keyword evidence="11" id="KW-0915">Sodium</keyword>
<name>W2CAU7_9BACT</name>
<feature type="binding site" evidence="11">
    <location>
        <position position="77"/>
    </location>
    <ligand>
        <name>Na(+)</name>
        <dbReference type="ChEBI" id="CHEBI:29101"/>
        <note>structural</note>
    </ligand>
</feature>
<evidence type="ECO:0000256" key="4">
    <source>
        <dbReference type="ARBA" id="ARBA00022692"/>
    </source>
</evidence>
<dbReference type="PATRIC" id="fig|1410950.3.peg.1376"/>
<keyword evidence="3" id="KW-0997">Cell inner membrane</keyword>
<dbReference type="NCBIfam" id="TIGR00494">
    <property type="entry name" value="crcB"/>
    <property type="match status" value="1"/>
</dbReference>
<evidence type="ECO:0000256" key="3">
    <source>
        <dbReference type="ARBA" id="ARBA00022519"/>
    </source>
</evidence>
<evidence type="ECO:0000256" key="2">
    <source>
        <dbReference type="ARBA" id="ARBA00022475"/>
    </source>
</evidence>
<dbReference type="HAMAP" id="MF_00454">
    <property type="entry name" value="FluC"/>
    <property type="match status" value="1"/>
</dbReference>
<evidence type="ECO:0000256" key="8">
    <source>
        <dbReference type="ARBA" id="ARBA00023303"/>
    </source>
</evidence>
<organism evidence="12 13">
    <name type="scientific">Tannerella sp. oral taxon BU063 isolate Cell 5</name>
    <dbReference type="NCBI Taxonomy" id="1410950"/>
    <lineage>
        <taxon>Bacteria</taxon>
        <taxon>Pseudomonadati</taxon>
        <taxon>Bacteroidota</taxon>
        <taxon>Bacteroidia</taxon>
        <taxon>Bacteroidales</taxon>
        <taxon>Tannerellaceae</taxon>
        <taxon>Tannerella</taxon>
    </lineage>
</organism>
<dbReference type="Proteomes" id="UP000018872">
    <property type="component" value="Unassembled WGS sequence"/>
</dbReference>
<feature type="transmembrane region" description="Helical" evidence="11">
    <location>
        <begin position="67"/>
        <end position="83"/>
    </location>
</feature>
<keyword evidence="11" id="KW-0479">Metal-binding</keyword>
<keyword evidence="5 11" id="KW-1133">Transmembrane helix</keyword>
<keyword evidence="6 11" id="KW-0406">Ion transport</keyword>
<comment type="activity regulation">
    <text evidence="11">Na(+) is not transported, but it plays an essential structural role and its presence is essential for fluoride channel function.</text>
</comment>
<keyword evidence="8 11" id="KW-0407">Ion channel</keyword>
<feature type="binding site" evidence="11">
    <location>
        <position position="74"/>
    </location>
    <ligand>
        <name>Na(+)</name>
        <dbReference type="ChEBI" id="CHEBI:29101"/>
        <note>structural</note>
    </ligand>
</feature>
<evidence type="ECO:0000256" key="5">
    <source>
        <dbReference type="ARBA" id="ARBA00022989"/>
    </source>
</evidence>
<comment type="similarity">
    <text evidence="9 11">Belongs to the fluoride channel Fluc/FEX (TC 1.A.43) family.</text>
</comment>
<evidence type="ECO:0000256" key="10">
    <source>
        <dbReference type="ARBA" id="ARBA00035585"/>
    </source>
</evidence>
<proteinExistence type="inferred from homology"/>
<evidence type="ECO:0000256" key="1">
    <source>
        <dbReference type="ARBA" id="ARBA00004651"/>
    </source>
</evidence>
<dbReference type="PANTHER" id="PTHR28259:SF1">
    <property type="entry name" value="FLUORIDE EXPORT PROTEIN 1-RELATED"/>
    <property type="match status" value="1"/>
</dbReference>
<dbReference type="GO" id="GO:0046872">
    <property type="term" value="F:metal ion binding"/>
    <property type="evidence" value="ECO:0007669"/>
    <property type="project" value="UniProtKB-KW"/>
</dbReference>
<dbReference type="Pfam" id="PF02537">
    <property type="entry name" value="CRCB"/>
    <property type="match status" value="1"/>
</dbReference>
<keyword evidence="4 11" id="KW-0812">Transmembrane</keyword>
<keyword evidence="7 11" id="KW-0472">Membrane</keyword>
<evidence type="ECO:0000256" key="7">
    <source>
        <dbReference type="ARBA" id="ARBA00023136"/>
    </source>
</evidence>
<dbReference type="PANTHER" id="PTHR28259">
    <property type="entry name" value="FLUORIDE EXPORT PROTEIN 1-RELATED"/>
    <property type="match status" value="1"/>
</dbReference>
<comment type="catalytic activity">
    <reaction evidence="10">
        <text>fluoride(in) = fluoride(out)</text>
        <dbReference type="Rhea" id="RHEA:76159"/>
        <dbReference type="ChEBI" id="CHEBI:17051"/>
    </reaction>
    <physiologicalReaction direction="left-to-right" evidence="10">
        <dbReference type="Rhea" id="RHEA:76160"/>
    </physiologicalReaction>
</comment>
<feature type="transmembrane region" description="Helical" evidence="11">
    <location>
        <begin position="95"/>
        <end position="120"/>
    </location>
</feature>
<comment type="caution">
    <text evidence="12">The sequence shown here is derived from an EMBL/GenBank/DDBJ whole genome shotgun (WGS) entry which is preliminary data.</text>
</comment>
<dbReference type="GO" id="GO:0062054">
    <property type="term" value="F:fluoride channel activity"/>
    <property type="evidence" value="ECO:0007669"/>
    <property type="project" value="UniProtKB-UniRule"/>
</dbReference>
<evidence type="ECO:0000256" key="11">
    <source>
        <dbReference type="HAMAP-Rule" id="MF_00454"/>
    </source>
</evidence>
<dbReference type="GO" id="GO:0140114">
    <property type="term" value="P:cellular detoxification of fluoride"/>
    <property type="evidence" value="ECO:0007669"/>
    <property type="project" value="UniProtKB-UniRule"/>
</dbReference>
<gene>
    <name evidence="11" type="primary">fluC</name>
    <name evidence="11" type="synonym">crcB</name>
    <name evidence="12" type="ORF">T229_09580</name>
</gene>
<keyword evidence="11" id="KW-0813">Transport</keyword>
<sequence length="124" mass="12731">MKDLLLIGLGSCLGGMARHLVGLGVRHLGVASLWGTLAVNLLGCLLIGLLAGLFARHPNVSLAAQRFLTIGVCGGFTTFSTFSRDGLTLWQEGRLPAFVLYVAGSVVAGLVAVAAGYRLAGGHA</sequence>
<dbReference type="GO" id="GO:0005886">
    <property type="term" value="C:plasma membrane"/>
    <property type="evidence" value="ECO:0007669"/>
    <property type="project" value="UniProtKB-SubCell"/>
</dbReference>
<comment type="function">
    <text evidence="11">Fluoride-specific ion channel. Important for reducing fluoride concentration in the cell, thus reducing its toxicity.</text>
</comment>
<evidence type="ECO:0000313" key="12">
    <source>
        <dbReference type="EMBL" id="ETK04260.1"/>
    </source>
</evidence>
<evidence type="ECO:0000256" key="6">
    <source>
        <dbReference type="ARBA" id="ARBA00023065"/>
    </source>
</evidence>
<comment type="subcellular location">
    <subcellularLocation>
        <location evidence="1 11">Cell membrane</location>
        <topology evidence="1 11">Multi-pass membrane protein</topology>
    </subcellularLocation>
</comment>
<protein>
    <recommendedName>
        <fullName evidence="11">Fluoride-specific ion channel FluC</fullName>
    </recommendedName>
</protein>
<keyword evidence="2 11" id="KW-1003">Cell membrane</keyword>
<dbReference type="InterPro" id="IPR003691">
    <property type="entry name" value="FluC"/>
</dbReference>
<reference evidence="12 13" key="1">
    <citation type="submission" date="2013-11" db="EMBL/GenBank/DDBJ databases">
        <title>Single cell genomics of uncultured Tannerella BU063 (oral taxon 286).</title>
        <authorList>
            <person name="Beall C.J."/>
            <person name="Campbell A.G."/>
            <person name="Griffen A.L."/>
            <person name="Podar M."/>
            <person name="Leys E.J."/>
        </authorList>
    </citation>
    <scope>NUCLEOTIDE SEQUENCE [LARGE SCALE GENOMIC DNA]</scope>
    <source>
        <strain evidence="12">Cell 5</strain>
    </source>
</reference>
<evidence type="ECO:0000313" key="13">
    <source>
        <dbReference type="Proteomes" id="UP000018872"/>
    </source>
</evidence>
<accession>W2CAU7</accession>
<dbReference type="AlphaFoldDB" id="W2CAU7"/>
<evidence type="ECO:0000256" key="9">
    <source>
        <dbReference type="ARBA" id="ARBA00035120"/>
    </source>
</evidence>